<dbReference type="AlphaFoldDB" id="A0A552X257"/>
<dbReference type="OrthoDB" id="1524207at2"/>
<dbReference type="PROSITE" id="PS51257">
    <property type="entry name" value="PROKAR_LIPOPROTEIN"/>
    <property type="match status" value="1"/>
</dbReference>
<gene>
    <name evidence="2" type="ORF">FM042_08235</name>
</gene>
<feature type="chain" id="PRO_5021989524" description="Secreted protein" evidence="1">
    <location>
        <begin position="21"/>
        <end position="209"/>
    </location>
</feature>
<accession>A0A552X257</accession>
<keyword evidence="1" id="KW-0732">Signal</keyword>
<feature type="signal peptide" evidence="1">
    <location>
        <begin position="1"/>
        <end position="20"/>
    </location>
</feature>
<dbReference type="EMBL" id="VJWL01000002">
    <property type="protein sequence ID" value="TRW48959.1"/>
    <property type="molecule type" value="Genomic_DNA"/>
</dbReference>
<dbReference type="RefSeq" id="WP_143235944.1">
    <property type="nucleotide sequence ID" value="NZ_VJWL01000002.1"/>
</dbReference>
<evidence type="ECO:0000256" key="1">
    <source>
        <dbReference type="SAM" id="SignalP"/>
    </source>
</evidence>
<comment type="caution">
    <text evidence="2">The sequence shown here is derived from an EMBL/GenBank/DDBJ whole genome shotgun (WGS) entry which is preliminary data.</text>
</comment>
<evidence type="ECO:0000313" key="2">
    <source>
        <dbReference type="EMBL" id="TRW48959.1"/>
    </source>
</evidence>
<sequence>MKINAANGIKLGLLSSALLALSACTPAEQHPQDAFFDALLEHCGNAYEGHVSLGDPEMDENWINNRIVIEVRECEENRIRIPLHVGDNHSRTWIVTRDTLERRELELKHDHRLEDGSHDPLTMYGGHTISAGTSTQQAFPADDYSKRLFAELGYPASIDNTWILSFPNADTLRYRLVREGREFQVDVDLSQTVEAPQAPWGWEDHYRYD</sequence>
<protein>
    <recommendedName>
        <fullName evidence="4">Secreted protein</fullName>
    </recommendedName>
</protein>
<evidence type="ECO:0000313" key="3">
    <source>
        <dbReference type="Proteomes" id="UP000320359"/>
    </source>
</evidence>
<dbReference type="Proteomes" id="UP000320359">
    <property type="component" value="Unassembled WGS sequence"/>
</dbReference>
<evidence type="ECO:0008006" key="4">
    <source>
        <dbReference type="Google" id="ProtNLM"/>
    </source>
</evidence>
<proteinExistence type="predicted"/>
<keyword evidence="3" id="KW-1185">Reference proteome</keyword>
<reference evidence="2 3" key="1">
    <citation type="submission" date="2019-07" db="EMBL/GenBank/DDBJ databases">
        <authorList>
            <person name="Yang M."/>
            <person name="Zhao D."/>
            <person name="Xiang H."/>
        </authorList>
    </citation>
    <scope>NUCLEOTIDE SEQUENCE [LARGE SCALE GENOMIC DNA]</scope>
    <source>
        <strain evidence="2 3">IM1326</strain>
    </source>
</reference>
<name>A0A552X257_9GAMM</name>
<organism evidence="2 3">
    <name type="scientific">Aliidiomarina halalkaliphila</name>
    <dbReference type="NCBI Taxonomy" id="2593535"/>
    <lineage>
        <taxon>Bacteria</taxon>
        <taxon>Pseudomonadati</taxon>
        <taxon>Pseudomonadota</taxon>
        <taxon>Gammaproteobacteria</taxon>
        <taxon>Alteromonadales</taxon>
        <taxon>Idiomarinaceae</taxon>
        <taxon>Aliidiomarina</taxon>
    </lineage>
</organism>